<dbReference type="Gene3D" id="3.10.490.10">
    <property type="entry name" value="Gamma-glutamyl cyclotransferase-like"/>
    <property type="match status" value="1"/>
</dbReference>
<evidence type="ECO:0000256" key="1">
    <source>
        <dbReference type="SAM" id="MobiDB-lite"/>
    </source>
</evidence>
<sequence length="115" mass="12533">MSTPPGPPPSPPPPPPGDPRAKIPPFDVKLRNTPPNCFYQAAKPSPTVNLSIKPTGPYFIYGTLTDPCMVSEILNPDKDPELRPAFIQGYECKMWGQYTVLVVAFSVTVVEGSVY</sequence>
<evidence type="ECO:0000313" key="3">
    <source>
        <dbReference type="Proteomes" id="UP000326950"/>
    </source>
</evidence>
<dbReference type="OrthoDB" id="3262926at2759"/>
<proteinExistence type="predicted"/>
<keyword evidence="3" id="KW-1185">Reference proteome</keyword>
<dbReference type="Proteomes" id="UP000326950">
    <property type="component" value="Unassembled WGS sequence"/>
</dbReference>
<evidence type="ECO:0008006" key="4">
    <source>
        <dbReference type="Google" id="ProtNLM"/>
    </source>
</evidence>
<dbReference type="EMBL" id="ML738607">
    <property type="protein sequence ID" value="KAE8164592.1"/>
    <property type="molecule type" value="Genomic_DNA"/>
</dbReference>
<evidence type="ECO:0000313" key="2">
    <source>
        <dbReference type="EMBL" id="KAE8164592.1"/>
    </source>
</evidence>
<name>A0A5N6V0X5_ASPTM</name>
<protein>
    <recommendedName>
        <fullName evidence="4">Gamma-glutamylcyclotransferase AIG2-like domain-containing protein</fullName>
    </recommendedName>
</protein>
<reference evidence="2 3" key="1">
    <citation type="submission" date="2019-04" db="EMBL/GenBank/DDBJ databases">
        <title>Friends and foes A comparative genomics study of 23 Aspergillus species from section Flavi.</title>
        <authorList>
            <consortium name="DOE Joint Genome Institute"/>
            <person name="Kjaerbolling I."/>
            <person name="Vesth T."/>
            <person name="Frisvad J.C."/>
            <person name="Nybo J.L."/>
            <person name="Theobald S."/>
            <person name="Kildgaard S."/>
            <person name="Isbrandt T."/>
            <person name="Kuo A."/>
            <person name="Sato A."/>
            <person name="Lyhne E.K."/>
            <person name="Kogle M.E."/>
            <person name="Wiebenga A."/>
            <person name="Kun R.S."/>
            <person name="Lubbers R.J."/>
            <person name="Makela M.R."/>
            <person name="Barry K."/>
            <person name="Chovatia M."/>
            <person name="Clum A."/>
            <person name="Daum C."/>
            <person name="Haridas S."/>
            <person name="He G."/>
            <person name="LaButti K."/>
            <person name="Lipzen A."/>
            <person name="Mondo S."/>
            <person name="Riley R."/>
            <person name="Salamov A."/>
            <person name="Simmons B.A."/>
            <person name="Magnuson J.K."/>
            <person name="Henrissat B."/>
            <person name="Mortensen U.H."/>
            <person name="Larsen T.O."/>
            <person name="Devries R.P."/>
            <person name="Grigoriev I.V."/>
            <person name="Machida M."/>
            <person name="Baker S.E."/>
            <person name="Andersen M.R."/>
        </authorList>
    </citation>
    <scope>NUCLEOTIDE SEQUENCE [LARGE SCALE GENOMIC DNA]</scope>
    <source>
        <strain evidence="2 3">CBS 117626</strain>
    </source>
</reference>
<organism evidence="2 3">
    <name type="scientific">Aspergillus tamarii</name>
    <dbReference type="NCBI Taxonomy" id="41984"/>
    <lineage>
        <taxon>Eukaryota</taxon>
        <taxon>Fungi</taxon>
        <taxon>Dikarya</taxon>
        <taxon>Ascomycota</taxon>
        <taxon>Pezizomycotina</taxon>
        <taxon>Eurotiomycetes</taxon>
        <taxon>Eurotiomycetidae</taxon>
        <taxon>Eurotiales</taxon>
        <taxon>Aspergillaceae</taxon>
        <taxon>Aspergillus</taxon>
        <taxon>Aspergillus subgen. Circumdati</taxon>
    </lineage>
</organism>
<feature type="compositionally biased region" description="Pro residues" evidence="1">
    <location>
        <begin position="1"/>
        <end position="18"/>
    </location>
</feature>
<feature type="region of interest" description="Disordered" evidence="1">
    <location>
        <begin position="1"/>
        <end position="24"/>
    </location>
</feature>
<accession>A0A5N6V0X5</accession>
<dbReference type="AlphaFoldDB" id="A0A5N6V0X5"/>
<gene>
    <name evidence="2" type="ORF">BDV40DRAFT_260435</name>
</gene>